<evidence type="ECO:0000259" key="3">
    <source>
        <dbReference type="Pfam" id="PF07833"/>
    </source>
</evidence>
<dbReference type="Gene3D" id="3.30.457.10">
    <property type="entry name" value="Copper amine oxidase-like, N-terminal domain"/>
    <property type="match status" value="1"/>
</dbReference>
<name>A0A226BYD6_9FIRM</name>
<dbReference type="SUPFAM" id="SSF49373">
    <property type="entry name" value="Invasin/intimin cell-adhesion fragments"/>
    <property type="match status" value="1"/>
</dbReference>
<keyword evidence="5" id="KW-1185">Reference proteome</keyword>
<dbReference type="Gene3D" id="2.60.40.1080">
    <property type="match status" value="1"/>
</dbReference>
<gene>
    <name evidence="4" type="ORF">CDO51_08990</name>
</gene>
<proteinExistence type="predicted"/>
<dbReference type="SUPFAM" id="SSF55383">
    <property type="entry name" value="Copper amine oxidase, domain N"/>
    <property type="match status" value="1"/>
</dbReference>
<feature type="signal peptide" evidence="2">
    <location>
        <begin position="1"/>
        <end position="28"/>
    </location>
</feature>
<evidence type="ECO:0000313" key="4">
    <source>
        <dbReference type="EMBL" id="OWZ83344.1"/>
    </source>
</evidence>
<dbReference type="Proteomes" id="UP000214588">
    <property type="component" value="Unassembled WGS sequence"/>
</dbReference>
<evidence type="ECO:0000256" key="1">
    <source>
        <dbReference type="SAM" id="MobiDB-lite"/>
    </source>
</evidence>
<keyword evidence="2" id="KW-0732">Signal</keyword>
<reference evidence="4 5" key="1">
    <citation type="submission" date="2017-06" db="EMBL/GenBank/DDBJ databases">
        <title>Draft Genome Sequence of Natranaerobius trueperi halophilic, alkalithermophilic bacteria from soda lakes.</title>
        <authorList>
            <person name="Zhao B."/>
        </authorList>
    </citation>
    <scope>NUCLEOTIDE SEQUENCE [LARGE SCALE GENOMIC DNA]</scope>
    <source>
        <strain evidence="4 5">DSM 18760</strain>
    </source>
</reference>
<feature type="region of interest" description="Disordered" evidence="1">
    <location>
        <begin position="185"/>
        <end position="205"/>
    </location>
</feature>
<comment type="caution">
    <text evidence="4">The sequence shown here is derived from an EMBL/GenBank/DDBJ whole genome shotgun (WGS) entry which is preliminary data.</text>
</comment>
<dbReference type="OrthoDB" id="9816096at2"/>
<dbReference type="AlphaFoldDB" id="A0A226BYD6"/>
<dbReference type="Pfam" id="PF07833">
    <property type="entry name" value="Cu_amine_oxidN1"/>
    <property type="match status" value="1"/>
</dbReference>
<feature type="chain" id="PRO_5013030914" description="Copper amine oxidase-like N-terminal domain-containing protein" evidence="2">
    <location>
        <begin position="29"/>
        <end position="1064"/>
    </location>
</feature>
<dbReference type="InterPro" id="IPR036582">
    <property type="entry name" value="Mao_N_sf"/>
</dbReference>
<feature type="domain" description="Copper amine oxidase-like N-terminal" evidence="3">
    <location>
        <begin position="952"/>
        <end position="1059"/>
    </location>
</feature>
<evidence type="ECO:0000256" key="2">
    <source>
        <dbReference type="SAM" id="SignalP"/>
    </source>
</evidence>
<dbReference type="EMBL" id="NIQC01000020">
    <property type="protein sequence ID" value="OWZ83344.1"/>
    <property type="molecule type" value="Genomic_DNA"/>
</dbReference>
<evidence type="ECO:0000313" key="5">
    <source>
        <dbReference type="Proteomes" id="UP000214588"/>
    </source>
</evidence>
<feature type="region of interest" description="Disordered" evidence="1">
    <location>
        <begin position="291"/>
        <end position="319"/>
    </location>
</feature>
<accession>A0A226BYD6</accession>
<organism evidence="4 5">
    <name type="scientific">Natranaerobius trueperi</name>
    <dbReference type="NCBI Taxonomy" id="759412"/>
    <lineage>
        <taxon>Bacteria</taxon>
        <taxon>Bacillati</taxon>
        <taxon>Bacillota</taxon>
        <taxon>Clostridia</taxon>
        <taxon>Natranaerobiales</taxon>
        <taxon>Natranaerobiaceae</taxon>
        <taxon>Natranaerobius</taxon>
    </lineage>
</organism>
<sequence>MTKTFKKSLSLMTAIAMVFTLFSGVAIADEQDDEAKVINSAYVEVGETEVNATTVAESVYDNVYVDLVNGEEESLTGDAEIEVELEEDEESEFSLDLKNEAEKGDEIFVAAYEDSDLKTLIEKEEVTLEETFTLNVGTQFEGKFAALFNNYLGHAEVDEDGKAEITIEAGNGDTELDLKLFENEEDAENDENSIASTEVTPNDVDEEEEIEVKIEDQKITLTIVDGEEGSLLMGTEVEINEEPYFTDAQGEVEVDEVKYGEELNIVREDLEGSIKITEGIWKDGESLVRLTESEDDSEDVDPKEKADGYRSAGSDIRDFDDEVDTNERSEFEVRFRESDGSRYLGEEGEVHFYAVFSGDASHIIDEDELYDEDAEKKDIVKVYDLNNSEDADEYKAKYNQEFDHEDAEDNEFFVVAEIDDGDTEFDIVTTSPGDVEVDLYRGQDEAHHIDGVTVDVEASDEIKSVELEIDEVEDRDDMDDAYYQEAGETIELTATAFENRNASGWEVEGEDVVFEYREVEDDQEWDDDWSEIDTKETDSDGEAVVEFELTDVDEYQFRAVADEWDDDEEFGSDVDADNFYYDVIEDFLVIPGDADNISEDEETEFHDIDDTYFEVYFEIEDEFGNTDFQKALDATEDEVADFFEFRVEDPEGNRYDSTDDDEIKGIDFCTEDDMFYVEVDYSEIEDEIGEDEAQGEYEVRGSIAGTTRRAYTTVMAREFGDTTDMEISVEPVVFHEDFDIEGSDFDADEIVTIDLIDAEGMEEEYDPGDEDIVFSSSNSSVATITRYDAEVEVHNQGVTTITARHLEEDIVVQAELYVGEDPDAVEAVLDLDVDERTGDVTLYLIDEDGYRTYLEGDGEDADIYDDYEYNVYTDAGLEVVEQDDFEDGYAEFSIEADADEVYEVVVVAEDGYTVTFDADFAAEDKEDDKDDEKDEERIFINMTIGDTTYLTDGEPGTLDAAPEIMNGRTYLPFRAIGEALGGYIEWDGADQSFTAELDGQTAVFYLGETSYTVNGEEREMDVAPELDEDAGRTLLPVRYVAEAFDAYVDWDGDAQEVIIERLVK</sequence>
<protein>
    <recommendedName>
        <fullName evidence="3">Copper amine oxidase-like N-terminal domain-containing protein</fullName>
    </recommendedName>
</protein>
<dbReference type="InterPro" id="IPR012854">
    <property type="entry name" value="Cu_amine_oxidase-like_N"/>
</dbReference>
<dbReference type="RefSeq" id="WP_089023942.1">
    <property type="nucleotide sequence ID" value="NZ_NIQC01000020.1"/>
</dbReference>
<dbReference type="InterPro" id="IPR008964">
    <property type="entry name" value="Invasin/intimin_cell_adhesion"/>
</dbReference>